<accession>A0A7W2AK56</accession>
<sequence>MKNKQQTLALSEISIPAPFKKTKPNREKINALKEYIQKTGTLDQTIIVHPKTRMLVDGFARYLAAKELGMNEVPVQFGTKKRPSKKPPKKHRSQVKVSEETRLAIWQAEDGRCEVCKRAMDKRFARWLPVEKGKIEDHPDALHLACIDCSRNQPEYLRTFIQVDKSVMKKIEQKTEYDNELEFVNDFREYAVIVGKNKEFRTYWLPGIGSFLIKTLDEKENGLPVREVFQARSIKVNGKLQIKPQERTRGFKRPVLQLS</sequence>
<dbReference type="RefSeq" id="WP_033102179.1">
    <property type="nucleotide sequence ID" value="NZ_JACEIP010000048.1"/>
</dbReference>
<reference evidence="2 3" key="1">
    <citation type="submission" date="2020-07" db="EMBL/GenBank/DDBJ databases">
        <authorList>
            <person name="Feng H."/>
        </authorList>
    </citation>
    <scope>NUCLEOTIDE SEQUENCE [LARGE SCALE GENOMIC DNA]</scope>
    <source>
        <strain evidence="3">s-11</strain>
    </source>
</reference>
<evidence type="ECO:0000313" key="3">
    <source>
        <dbReference type="Proteomes" id="UP000530514"/>
    </source>
</evidence>
<evidence type="ECO:0000256" key="1">
    <source>
        <dbReference type="SAM" id="MobiDB-lite"/>
    </source>
</evidence>
<comment type="caution">
    <text evidence="2">The sequence shown here is derived from an EMBL/GenBank/DDBJ whole genome shotgun (WGS) entry which is preliminary data.</text>
</comment>
<name>A0A7W2AK56_9BACL</name>
<proteinExistence type="predicted"/>
<keyword evidence="3" id="KW-1185">Reference proteome</keyword>
<dbReference type="SUPFAM" id="SSF110849">
    <property type="entry name" value="ParB/Sulfiredoxin"/>
    <property type="match status" value="1"/>
</dbReference>
<dbReference type="AlphaFoldDB" id="A0A7W2AK56"/>
<protein>
    <submittedName>
        <fullName evidence="2">ParB N-terminal domain-containing protein</fullName>
    </submittedName>
</protein>
<dbReference type="EMBL" id="JACEIP010000048">
    <property type="protein sequence ID" value="MBA4544588.1"/>
    <property type="molecule type" value="Genomic_DNA"/>
</dbReference>
<evidence type="ECO:0000313" key="2">
    <source>
        <dbReference type="EMBL" id="MBA4544588.1"/>
    </source>
</evidence>
<feature type="region of interest" description="Disordered" evidence="1">
    <location>
        <begin position="75"/>
        <end position="94"/>
    </location>
</feature>
<feature type="compositionally biased region" description="Basic residues" evidence="1">
    <location>
        <begin position="79"/>
        <end position="94"/>
    </location>
</feature>
<dbReference type="Proteomes" id="UP000530514">
    <property type="component" value="Unassembled WGS sequence"/>
</dbReference>
<organism evidence="2 3">
    <name type="scientific">Thermoactinomyces daqus</name>
    <dbReference type="NCBI Taxonomy" id="1329516"/>
    <lineage>
        <taxon>Bacteria</taxon>
        <taxon>Bacillati</taxon>
        <taxon>Bacillota</taxon>
        <taxon>Bacilli</taxon>
        <taxon>Bacillales</taxon>
        <taxon>Thermoactinomycetaceae</taxon>
        <taxon>Thermoactinomyces</taxon>
    </lineage>
</organism>
<dbReference type="OrthoDB" id="2887617at2"/>
<dbReference type="Gene3D" id="3.90.1530.10">
    <property type="entry name" value="Conserved hypothetical protein from pyrococcus furiosus pfu- 392566-001, ParB domain"/>
    <property type="match status" value="1"/>
</dbReference>
<gene>
    <name evidence="2" type="ORF">H1164_17310</name>
</gene>
<dbReference type="InterPro" id="IPR036086">
    <property type="entry name" value="ParB/Sulfiredoxin_sf"/>
</dbReference>